<evidence type="ECO:0000256" key="1">
    <source>
        <dbReference type="SAM" id="MobiDB-lite"/>
    </source>
</evidence>
<accession>A0AAV2S2W2</accession>
<comment type="caution">
    <text evidence="2">The sequence shown here is derived from an EMBL/GenBank/DDBJ whole genome shotgun (WGS) entry which is preliminary data.</text>
</comment>
<protein>
    <submittedName>
        <fullName evidence="2">Uncharacterized protein</fullName>
    </submittedName>
</protein>
<evidence type="ECO:0000313" key="3">
    <source>
        <dbReference type="Proteomes" id="UP001497623"/>
    </source>
</evidence>
<gene>
    <name evidence="2" type="ORF">MNOR_LOCUS32484</name>
</gene>
<dbReference type="EMBL" id="CAXKWB010044333">
    <property type="protein sequence ID" value="CAL4160499.1"/>
    <property type="molecule type" value="Genomic_DNA"/>
</dbReference>
<feature type="compositionally biased region" description="Polar residues" evidence="1">
    <location>
        <begin position="114"/>
        <end position="123"/>
    </location>
</feature>
<feature type="region of interest" description="Disordered" evidence="1">
    <location>
        <begin position="34"/>
        <end position="123"/>
    </location>
</feature>
<dbReference type="Proteomes" id="UP001497623">
    <property type="component" value="Unassembled WGS sequence"/>
</dbReference>
<sequence length="123" mass="12844">MSVGEKENLSSRLAKMGLGTQKIAVNSAKLPVKSNVRMGTKPTLPTAAVRPNNAAVSRKPLGDDNNQVKVPVSRQQSNTQPHSTASTGTNLKSTSIARSVPPNNASRNIGPKKSATQSQSGVN</sequence>
<dbReference type="AlphaFoldDB" id="A0AAV2S2W2"/>
<evidence type="ECO:0000313" key="2">
    <source>
        <dbReference type="EMBL" id="CAL4160499.1"/>
    </source>
</evidence>
<organism evidence="2 3">
    <name type="scientific">Meganyctiphanes norvegica</name>
    <name type="common">Northern krill</name>
    <name type="synonym">Thysanopoda norvegica</name>
    <dbReference type="NCBI Taxonomy" id="48144"/>
    <lineage>
        <taxon>Eukaryota</taxon>
        <taxon>Metazoa</taxon>
        <taxon>Ecdysozoa</taxon>
        <taxon>Arthropoda</taxon>
        <taxon>Crustacea</taxon>
        <taxon>Multicrustacea</taxon>
        <taxon>Malacostraca</taxon>
        <taxon>Eumalacostraca</taxon>
        <taxon>Eucarida</taxon>
        <taxon>Euphausiacea</taxon>
        <taxon>Euphausiidae</taxon>
        <taxon>Meganyctiphanes</taxon>
    </lineage>
</organism>
<name>A0AAV2S2W2_MEGNR</name>
<keyword evidence="3" id="KW-1185">Reference proteome</keyword>
<feature type="non-terminal residue" evidence="2">
    <location>
        <position position="123"/>
    </location>
</feature>
<proteinExistence type="predicted"/>
<reference evidence="2 3" key="1">
    <citation type="submission" date="2024-05" db="EMBL/GenBank/DDBJ databases">
        <authorList>
            <person name="Wallberg A."/>
        </authorList>
    </citation>
    <scope>NUCLEOTIDE SEQUENCE [LARGE SCALE GENOMIC DNA]</scope>
</reference>
<feature type="compositionally biased region" description="Polar residues" evidence="1">
    <location>
        <begin position="64"/>
        <end position="107"/>
    </location>
</feature>